<name>A0A940NNR5_9BACI</name>
<feature type="signal peptide" evidence="1">
    <location>
        <begin position="1"/>
        <end position="23"/>
    </location>
</feature>
<protein>
    <submittedName>
        <fullName evidence="2">CamS family sex pheromone protein</fullName>
    </submittedName>
</protein>
<gene>
    <name evidence="2" type="ORF">J5Y03_12565</name>
</gene>
<dbReference type="Gene3D" id="3.10.570.10">
    <property type="entry name" value="sex pheromone staph- cam373 precursor domain"/>
    <property type="match status" value="1"/>
</dbReference>
<keyword evidence="3" id="KW-1185">Reference proteome</keyword>
<comment type="caution">
    <text evidence="2">The sequence shown here is derived from an EMBL/GenBank/DDBJ whole genome shotgun (WGS) entry which is preliminary data.</text>
</comment>
<dbReference type="Pfam" id="PF07537">
    <property type="entry name" value="CamS"/>
    <property type="match status" value="1"/>
</dbReference>
<sequence>MKKFVGILLGLVLVLSGCSTSLQDNNKVVQDNKNKQQNAIIPKYSISSDYYKTILPYKPSTTRGLIVSDIGNRLDIDEFEQGLMRISSQQFPIKDYLYQDGQLLDKSVVQSWLKRKYTPQEYKADLANLKKFDPTATLINDGLNPISTDTVKLSADQQAQKAPIYLNHILEQDYLKKNGNEVKVAGVSIGLAMNSIYYYTEEHGYPRERDIPQSEMLKQGKDMAQQILTRLRSMPQFKDIPITFGIFRQSSRDSVVPGSFIVKTDVSGSDSTIGSWDKIDEKYYLFPSAQATADHRDDAMKIMNFKTDIESYFPNYTGVVAKGFYKDNELANLTIDIPMQFYGKSEVIAFTQYVTGLVMEYFPSYLKVQVNISSVDRPEALIVKDVNADKPYVHIFD</sequence>
<feature type="chain" id="PRO_5037153307" evidence="1">
    <location>
        <begin position="24"/>
        <end position="397"/>
    </location>
</feature>
<dbReference type="AlphaFoldDB" id="A0A940NNR5"/>
<dbReference type="InterPro" id="IPR011426">
    <property type="entry name" value="CamS"/>
</dbReference>
<dbReference type="PIRSF" id="PIRSF012509">
    <property type="entry name" value="CamS"/>
    <property type="match status" value="1"/>
</dbReference>
<dbReference type="PROSITE" id="PS51257">
    <property type="entry name" value="PROKAR_LIPOPROTEIN"/>
    <property type="match status" value="1"/>
</dbReference>
<dbReference type="Proteomes" id="UP000682134">
    <property type="component" value="Unassembled WGS sequence"/>
</dbReference>
<dbReference type="CDD" id="cd13440">
    <property type="entry name" value="CamS_repeat_2"/>
    <property type="match status" value="1"/>
</dbReference>
<keyword evidence="1" id="KW-0732">Signal</keyword>
<reference evidence="2" key="1">
    <citation type="submission" date="2021-04" db="EMBL/GenBank/DDBJ databases">
        <title>Genome seq and assembly of Bacillus sp.</title>
        <authorList>
            <person name="Chhetri G."/>
        </authorList>
    </citation>
    <scope>NUCLEOTIDE SEQUENCE</scope>
    <source>
        <strain evidence="2">RG28</strain>
    </source>
</reference>
<proteinExistence type="predicted"/>
<accession>A0A940NNR5</accession>
<evidence type="ECO:0000313" key="2">
    <source>
        <dbReference type="EMBL" id="MBP0726006.1"/>
    </source>
</evidence>
<evidence type="ECO:0000256" key="1">
    <source>
        <dbReference type="SAM" id="SignalP"/>
    </source>
</evidence>
<dbReference type="EMBL" id="JAGIYQ010000008">
    <property type="protein sequence ID" value="MBP0726006.1"/>
    <property type="molecule type" value="Genomic_DNA"/>
</dbReference>
<dbReference type="RefSeq" id="WP_209406177.1">
    <property type="nucleotide sequence ID" value="NZ_JAGIYQ010000008.1"/>
</dbReference>
<organism evidence="2 3">
    <name type="scientific">Gottfriedia endophytica</name>
    <dbReference type="NCBI Taxonomy" id="2820819"/>
    <lineage>
        <taxon>Bacteria</taxon>
        <taxon>Bacillati</taxon>
        <taxon>Bacillota</taxon>
        <taxon>Bacilli</taxon>
        <taxon>Bacillales</taxon>
        <taxon>Bacillaceae</taxon>
        <taxon>Gottfriedia</taxon>
    </lineage>
</organism>
<dbReference type="CDD" id="cd13441">
    <property type="entry name" value="CamS_repeat_1"/>
    <property type="match status" value="1"/>
</dbReference>
<evidence type="ECO:0000313" key="3">
    <source>
        <dbReference type="Proteomes" id="UP000682134"/>
    </source>
</evidence>